<keyword evidence="1" id="KW-0732">Signal</keyword>
<accession>A0A843UZ84</accession>
<proteinExistence type="predicted"/>
<feature type="signal peptide" evidence="1">
    <location>
        <begin position="1"/>
        <end position="22"/>
    </location>
</feature>
<feature type="non-terminal residue" evidence="2">
    <location>
        <position position="1"/>
    </location>
</feature>
<dbReference type="EMBL" id="NMUH01001105">
    <property type="protein sequence ID" value="MQL88958.1"/>
    <property type="molecule type" value="Genomic_DNA"/>
</dbReference>
<sequence>EAGGFTPVLWAFLWGVSSFACAEEAREVPRWGFGSLRWRGSFRLRGGQLGFRLREGGARAFVCAEEVGVLPARRTPRRTSSHGEVERGVVGVVGHVRLQSLLFVILLLKLIRLRGPRETMMRMRILVFWMTRSILSFSFYNLENNLTFAVNFLMRH</sequence>
<keyword evidence="3" id="KW-1185">Reference proteome</keyword>
<name>A0A843UZ84_COLES</name>
<organism evidence="2 3">
    <name type="scientific">Colocasia esculenta</name>
    <name type="common">Wild taro</name>
    <name type="synonym">Arum esculentum</name>
    <dbReference type="NCBI Taxonomy" id="4460"/>
    <lineage>
        <taxon>Eukaryota</taxon>
        <taxon>Viridiplantae</taxon>
        <taxon>Streptophyta</taxon>
        <taxon>Embryophyta</taxon>
        <taxon>Tracheophyta</taxon>
        <taxon>Spermatophyta</taxon>
        <taxon>Magnoliopsida</taxon>
        <taxon>Liliopsida</taxon>
        <taxon>Araceae</taxon>
        <taxon>Aroideae</taxon>
        <taxon>Colocasieae</taxon>
        <taxon>Colocasia</taxon>
    </lineage>
</organism>
<protein>
    <submittedName>
        <fullName evidence="2">Uncharacterized protein</fullName>
    </submittedName>
</protein>
<feature type="chain" id="PRO_5032913165" evidence="1">
    <location>
        <begin position="23"/>
        <end position="156"/>
    </location>
</feature>
<evidence type="ECO:0000313" key="3">
    <source>
        <dbReference type="Proteomes" id="UP000652761"/>
    </source>
</evidence>
<comment type="caution">
    <text evidence="2">The sequence shown here is derived from an EMBL/GenBank/DDBJ whole genome shotgun (WGS) entry which is preliminary data.</text>
</comment>
<evidence type="ECO:0000313" key="2">
    <source>
        <dbReference type="EMBL" id="MQL88958.1"/>
    </source>
</evidence>
<dbReference type="Proteomes" id="UP000652761">
    <property type="component" value="Unassembled WGS sequence"/>
</dbReference>
<reference evidence="2" key="1">
    <citation type="submission" date="2017-07" db="EMBL/GenBank/DDBJ databases">
        <title>Taro Niue Genome Assembly and Annotation.</title>
        <authorList>
            <person name="Atibalentja N."/>
            <person name="Keating K."/>
            <person name="Fields C.J."/>
        </authorList>
    </citation>
    <scope>NUCLEOTIDE SEQUENCE</scope>
    <source>
        <strain evidence="2">Niue_2</strain>
        <tissue evidence="2">Leaf</tissue>
    </source>
</reference>
<dbReference type="AlphaFoldDB" id="A0A843UZ84"/>
<gene>
    <name evidence="2" type="ORF">Taro_021535</name>
</gene>
<evidence type="ECO:0000256" key="1">
    <source>
        <dbReference type="SAM" id="SignalP"/>
    </source>
</evidence>